<comment type="similarity">
    <text evidence="2">Belongs to the cytochrome c-552 family.</text>
</comment>
<dbReference type="EC" id="1.7.2.2" evidence="3"/>
<evidence type="ECO:0000256" key="5">
    <source>
        <dbReference type="ARBA" id="ARBA00022723"/>
    </source>
</evidence>
<dbReference type="PANTHER" id="PTHR30633:SF0">
    <property type="entry name" value="CYTOCHROME C-552"/>
    <property type="match status" value="1"/>
</dbReference>
<dbReference type="Gene3D" id="1.10.1130.10">
    <property type="entry name" value="Flavocytochrome C3, Chain A"/>
    <property type="match status" value="1"/>
</dbReference>
<comment type="caution">
    <text evidence="11">The sequence shown here is derived from an EMBL/GenBank/DDBJ whole genome shotgun (WGS) entry which is preliminary data.</text>
</comment>
<dbReference type="GO" id="GO:0046872">
    <property type="term" value="F:metal ion binding"/>
    <property type="evidence" value="ECO:0007669"/>
    <property type="project" value="UniProtKB-KW"/>
</dbReference>
<keyword evidence="8" id="KW-0560">Oxidoreductase</keyword>
<dbReference type="PANTHER" id="PTHR30633">
    <property type="entry name" value="CYTOCHROME C-552 RESPIRATORY NITRITE REDUCTASE"/>
    <property type="match status" value="1"/>
</dbReference>
<evidence type="ECO:0000256" key="1">
    <source>
        <dbReference type="ARBA" id="ARBA00004196"/>
    </source>
</evidence>
<dbReference type="Pfam" id="PF02335">
    <property type="entry name" value="Cytochrom_C552"/>
    <property type="match status" value="1"/>
</dbReference>
<evidence type="ECO:0000313" key="11">
    <source>
        <dbReference type="EMBL" id="GER92488.1"/>
    </source>
</evidence>
<comment type="catalytic activity">
    <reaction evidence="10">
        <text>6 Fe(III)-[cytochrome c] + NH4(+) + 2 H2O = 6 Fe(II)-[cytochrome c] + nitrite + 8 H(+)</text>
        <dbReference type="Rhea" id="RHEA:13089"/>
        <dbReference type="Rhea" id="RHEA-COMP:10350"/>
        <dbReference type="Rhea" id="RHEA-COMP:14399"/>
        <dbReference type="ChEBI" id="CHEBI:15377"/>
        <dbReference type="ChEBI" id="CHEBI:15378"/>
        <dbReference type="ChEBI" id="CHEBI:16301"/>
        <dbReference type="ChEBI" id="CHEBI:28938"/>
        <dbReference type="ChEBI" id="CHEBI:29033"/>
        <dbReference type="ChEBI" id="CHEBI:29034"/>
        <dbReference type="EC" id="1.7.2.2"/>
    </reaction>
</comment>
<sequence>MGKRMYVLLVAVLALAIVGGIYHTSADAQYKADTKKAAVEKPVKVETCYGCHAPVQELHKMGKHAKVNCSSCHKGLDKHVKSPGPDTRPVTDKSWQACGQCHKEQMESFMKEAYHRPARDEKSQLTNRSPNPFWDKLMMGHGFTKEHNLTRSHKWMLIDHLVVDRAYGGRFQPKNGWNYLFEGGKAWDVLMDKYPDAKEHKAFIPQSAPAANPVCLNCKTQDHILDWAYMGDPDKGAKWSRTSKVFEFAKDLNHALNCYMCHDPHAAKPRIVRDGLIDALTRPDGDTLWHKDPKRTGIKVIDMGVRGYTRKIALLDKYDTRLQCGQCHVEYNCNPGYDPTNPDTSKYTVTMADRRTNHFPYKDVFELYDHYVNKVHFLDFKHALTGGLLWKAQHPEAESYYNSKHAKAGVGCDGCHTPKVKDKKTGKTYTSHFAVTPKAQLKDTCLKCHSKWTEEQAKYAIDSIKAYTKGKMRKAEFWLSALIDKIVEAKKAGVDAETIKKAQDQHLRAHILWEYWTAENSDGFHNPEMARESLTRSVDESQKGIKILTDAMAAKTAAK</sequence>
<dbReference type="SUPFAM" id="SSF48695">
    <property type="entry name" value="Multiheme cytochromes"/>
    <property type="match status" value="2"/>
</dbReference>
<evidence type="ECO:0000256" key="4">
    <source>
        <dbReference type="ARBA" id="ARBA00022617"/>
    </source>
</evidence>
<accession>A0A5J4KS24</accession>
<dbReference type="Gene3D" id="1.20.140.10">
    <property type="entry name" value="Butyryl-CoA Dehydrogenase, subunit A, domain 3"/>
    <property type="match status" value="1"/>
</dbReference>
<keyword evidence="5" id="KW-0479">Metal-binding</keyword>
<evidence type="ECO:0000256" key="6">
    <source>
        <dbReference type="ARBA" id="ARBA00022729"/>
    </source>
</evidence>
<evidence type="ECO:0000256" key="10">
    <source>
        <dbReference type="ARBA" id="ARBA00049131"/>
    </source>
</evidence>
<dbReference type="AlphaFoldDB" id="A0A5J4KS24"/>
<dbReference type="EMBL" id="BLAB01000001">
    <property type="protein sequence ID" value="GER92488.1"/>
    <property type="molecule type" value="Genomic_DNA"/>
</dbReference>
<evidence type="ECO:0000256" key="3">
    <source>
        <dbReference type="ARBA" id="ARBA00011887"/>
    </source>
</evidence>
<comment type="subcellular location">
    <subcellularLocation>
        <location evidence="1">Cell envelope</location>
    </subcellularLocation>
</comment>
<keyword evidence="6" id="KW-0732">Signal</keyword>
<keyword evidence="9" id="KW-0408">Iron</keyword>
<keyword evidence="4" id="KW-0349">Heme</keyword>
<reference evidence="11" key="1">
    <citation type="submission" date="2019-10" db="EMBL/GenBank/DDBJ databases">
        <title>Metagenomic sequencing of thiosulfate-disproportionating enrichment culture.</title>
        <authorList>
            <person name="Umezawa K."/>
            <person name="Kojima H."/>
            <person name="Fukui M."/>
        </authorList>
    </citation>
    <scope>NUCLEOTIDE SEQUENCE</scope>
    <source>
        <strain evidence="11">45J</strain>
    </source>
</reference>
<keyword evidence="7" id="KW-0106">Calcium</keyword>
<proteinExistence type="inferred from homology"/>
<evidence type="ECO:0000256" key="9">
    <source>
        <dbReference type="ARBA" id="ARBA00023004"/>
    </source>
</evidence>
<gene>
    <name evidence="11" type="ORF">A45J_0204</name>
</gene>
<evidence type="ECO:0000256" key="2">
    <source>
        <dbReference type="ARBA" id="ARBA00009288"/>
    </source>
</evidence>
<dbReference type="CDD" id="cd00548">
    <property type="entry name" value="NrfA-like"/>
    <property type="match status" value="1"/>
</dbReference>
<dbReference type="GO" id="GO:0019645">
    <property type="term" value="P:anaerobic electron transport chain"/>
    <property type="evidence" value="ECO:0007669"/>
    <property type="project" value="TreeGrafter"/>
</dbReference>
<organism evidence="11">
    <name type="scientific">hot springs metagenome</name>
    <dbReference type="NCBI Taxonomy" id="433727"/>
    <lineage>
        <taxon>unclassified sequences</taxon>
        <taxon>metagenomes</taxon>
        <taxon>ecological metagenomes</taxon>
    </lineage>
</organism>
<dbReference type="GO" id="GO:0020037">
    <property type="term" value="F:heme binding"/>
    <property type="evidence" value="ECO:0007669"/>
    <property type="project" value="TreeGrafter"/>
</dbReference>
<protein>
    <recommendedName>
        <fullName evidence="3">nitrite reductase (cytochrome; ammonia-forming)</fullName>
        <ecNumber evidence="3">1.7.2.2</ecNumber>
    </recommendedName>
</protein>
<dbReference type="GO" id="GO:0030288">
    <property type="term" value="C:outer membrane-bounded periplasmic space"/>
    <property type="evidence" value="ECO:0007669"/>
    <property type="project" value="TreeGrafter"/>
</dbReference>
<dbReference type="Gene3D" id="1.10.287.3080">
    <property type="match status" value="1"/>
</dbReference>
<dbReference type="InterPro" id="IPR036280">
    <property type="entry name" value="Multihaem_cyt_sf"/>
</dbReference>
<dbReference type="GO" id="GO:0042279">
    <property type="term" value="F:nitrite reductase (cytochrome, ammonia-forming) activity"/>
    <property type="evidence" value="ECO:0007669"/>
    <property type="project" value="UniProtKB-EC"/>
</dbReference>
<evidence type="ECO:0000256" key="8">
    <source>
        <dbReference type="ARBA" id="ARBA00023002"/>
    </source>
</evidence>
<evidence type="ECO:0000256" key="7">
    <source>
        <dbReference type="ARBA" id="ARBA00022837"/>
    </source>
</evidence>
<name>A0A5J4KS24_9ZZZZ</name>
<dbReference type="InterPro" id="IPR003321">
    <property type="entry name" value="Cyt_c552"/>
</dbReference>